<evidence type="ECO:0000313" key="2">
    <source>
        <dbReference type="EMBL" id="MDO1581845.1"/>
    </source>
</evidence>
<reference evidence="2" key="2">
    <citation type="submission" date="2023-07" db="EMBL/GenBank/DDBJ databases">
        <authorList>
            <person name="Sun H."/>
        </authorList>
    </citation>
    <scope>NUCLEOTIDE SEQUENCE</scope>
    <source>
        <strain evidence="2">05753</strain>
    </source>
</reference>
<accession>A0ABT8STT5</accession>
<organism evidence="2 3">
    <name type="scientific">Rhizobium oryzicola</name>
    <dbReference type="NCBI Taxonomy" id="1232668"/>
    <lineage>
        <taxon>Bacteria</taxon>
        <taxon>Pseudomonadati</taxon>
        <taxon>Pseudomonadota</taxon>
        <taxon>Alphaproteobacteria</taxon>
        <taxon>Hyphomicrobiales</taxon>
        <taxon>Rhizobiaceae</taxon>
        <taxon>Rhizobium/Agrobacterium group</taxon>
        <taxon>Rhizobium</taxon>
    </lineage>
</organism>
<feature type="transmembrane region" description="Helical" evidence="1">
    <location>
        <begin position="38"/>
        <end position="61"/>
    </location>
</feature>
<reference evidence="2" key="1">
    <citation type="journal article" date="2015" name="Int. J. Syst. Evol. Microbiol.">
        <title>Rhizobium oryzicola sp. nov., potential plant-growth-promoting endophytic bacteria isolated from rice roots.</title>
        <authorList>
            <person name="Zhang X.X."/>
            <person name="Gao J.S."/>
            <person name="Cao Y.H."/>
            <person name="Sheirdil R.A."/>
            <person name="Wang X.C."/>
            <person name="Zhang L."/>
        </authorList>
    </citation>
    <scope>NUCLEOTIDE SEQUENCE</scope>
    <source>
        <strain evidence="2">05753</strain>
    </source>
</reference>
<dbReference type="EMBL" id="JAUKWQ010000001">
    <property type="protein sequence ID" value="MDO1581845.1"/>
    <property type="molecule type" value="Genomic_DNA"/>
</dbReference>
<name>A0ABT8STT5_9HYPH</name>
<protein>
    <submittedName>
        <fullName evidence="2">Uncharacterized protein</fullName>
    </submittedName>
</protein>
<sequence>MYDRLDRLSLAQHLAQKEARRWQQPFEPAVRSQPGLSVFLRLLALMGLGGLALIGIASASWV</sequence>
<dbReference type="RefSeq" id="WP_302075928.1">
    <property type="nucleotide sequence ID" value="NZ_JAUKWQ010000001.1"/>
</dbReference>
<evidence type="ECO:0000256" key="1">
    <source>
        <dbReference type="SAM" id="Phobius"/>
    </source>
</evidence>
<proteinExistence type="predicted"/>
<keyword evidence="1" id="KW-0472">Membrane</keyword>
<keyword evidence="1" id="KW-1133">Transmembrane helix</keyword>
<keyword evidence="3" id="KW-1185">Reference proteome</keyword>
<dbReference type="Proteomes" id="UP001169006">
    <property type="component" value="Unassembled WGS sequence"/>
</dbReference>
<gene>
    <name evidence="2" type="ORF">Q2T52_07020</name>
</gene>
<comment type="caution">
    <text evidence="2">The sequence shown here is derived from an EMBL/GenBank/DDBJ whole genome shotgun (WGS) entry which is preliminary data.</text>
</comment>
<keyword evidence="1" id="KW-0812">Transmembrane</keyword>
<evidence type="ECO:0000313" key="3">
    <source>
        <dbReference type="Proteomes" id="UP001169006"/>
    </source>
</evidence>